<comment type="caution">
    <text evidence="1">The sequence shown here is derived from an EMBL/GenBank/DDBJ whole genome shotgun (WGS) entry which is preliminary data.</text>
</comment>
<organism evidence="1 2">
    <name type="scientific">Rosa chinensis</name>
    <name type="common">China rose</name>
    <dbReference type="NCBI Taxonomy" id="74649"/>
    <lineage>
        <taxon>Eukaryota</taxon>
        <taxon>Viridiplantae</taxon>
        <taxon>Streptophyta</taxon>
        <taxon>Embryophyta</taxon>
        <taxon>Tracheophyta</taxon>
        <taxon>Spermatophyta</taxon>
        <taxon>Magnoliopsida</taxon>
        <taxon>eudicotyledons</taxon>
        <taxon>Gunneridae</taxon>
        <taxon>Pentapetalae</taxon>
        <taxon>rosids</taxon>
        <taxon>fabids</taxon>
        <taxon>Rosales</taxon>
        <taxon>Rosaceae</taxon>
        <taxon>Rosoideae</taxon>
        <taxon>Rosoideae incertae sedis</taxon>
        <taxon>Rosa</taxon>
    </lineage>
</organism>
<protein>
    <submittedName>
        <fullName evidence="1">Putative squalene monooxygenase</fullName>
        <ecNumber evidence="1">1.14.14.17</ecNumber>
    </submittedName>
</protein>
<keyword evidence="1" id="KW-0503">Monooxygenase</keyword>
<reference evidence="1 2" key="1">
    <citation type="journal article" date="2018" name="Nat. Genet.">
        <title>The Rosa genome provides new insights in the design of modern roses.</title>
        <authorList>
            <person name="Bendahmane M."/>
        </authorList>
    </citation>
    <scope>NUCLEOTIDE SEQUENCE [LARGE SCALE GENOMIC DNA]</scope>
    <source>
        <strain evidence="2">cv. Old Blush</strain>
    </source>
</reference>
<dbReference type="EC" id="1.14.14.17" evidence="1"/>
<gene>
    <name evidence="1" type="ORF">RchiOBHm_Chr1g0337281</name>
</gene>
<dbReference type="EMBL" id="PDCK01000039">
    <property type="protein sequence ID" value="PRQ56519.1"/>
    <property type="molecule type" value="Genomic_DNA"/>
</dbReference>
<dbReference type="Proteomes" id="UP000238479">
    <property type="component" value="Chromosome 1"/>
</dbReference>
<keyword evidence="1" id="KW-0560">Oxidoreductase</keyword>
<keyword evidence="2" id="KW-1185">Reference proteome</keyword>
<dbReference type="Gramene" id="PRQ56519">
    <property type="protein sequence ID" value="PRQ56519"/>
    <property type="gene ID" value="RchiOBHm_Chr1g0337281"/>
</dbReference>
<proteinExistence type="predicted"/>
<accession>A0A2P6SCX0</accession>
<dbReference type="GO" id="GO:0004506">
    <property type="term" value="F:squalene monooxygenase activity"/>
    <property type="evidence" value="ECO:0007669"/>
    <property type="project" value="UniProtKB-EC"/>
</dbReference>
<evidence type="ECO:0000313" key="2">
    <source>
        <dbReference type="Proteomes" id="UP000238479"/>
    </source>
</evidence>
<sequence length="61" mass="7079">MPFYVPMWVVFCASPDLARQEMREACFGYLCLGDEKLLCTCTNMIDLWLCGKCLCFKNKLD</sequence>
<dbReference type="AlphaFoldDB" id="A0A2P6SCX0"/>
<evidence type="ECO:0000313" key="1">
    <source>
        <dbReference type="EMBL" id="PRQ56519.1"/>
    </source>
</evidence>
<name>A0A2P6SCX0_ROSCH</name>